<feature type="compositionally biased region" description="Polar residues" evidence="1">
    <location>
        <begin position="253"/>
        <end position="268"/>
    </location>
</feature>
<dbReference type="Proteomes" id="UP000271162">
    <property type="component" value="Unassembled WGS sequence"/>
</dbReference>
<feature type="region of interest" description="Disordered" evidence="1">
    <location>
        <begin position="603"/>
        <end position="647"/>
    </location>
</feature>
<feature type="compositionally biased region" description="Polar residues" evidence="1">
    <location>
        <begin position="275"/>
        <end position="315"/>
    </location>
</feature>
<keyword evidence="3" id="KW-1185">Reference proteome</keyword>
<reference evidence="2 3" key="2">
    <citation type="submission" date="2018-11" db="EMBL/GenBank/DDBJ databases">
        <authorList>
            <consortium name="Pathogen Informatics"/>
        </authorList>
    </citation>
    <scope>NUCLEOTIDE SEQUENCE [LARGE SCALE GENOMIC DNA]</scope>
</reference>
<dbReference type="WBParaSite" id="NBR_0000766301-mRNA-1">
    <property type="protein sequence ID" value="NBR_0000766301-mRNA-1"/>
    <property type="gene ID" value="NBR_0000766301"/>
</dbReference>
<feature type="compositionally biased region" description="Low complexity" evidence="1">
    <location>
        <begin position="208"/>
        <end position="223"/>
    </location>
</feature>
<feature type="region of interest" description="Disordered" evidence="1">
    <location>
        <begin position="668"/>
        <end position="711"/>
    </location>
</feature>
<reference evidence="4" key="1">
    <citation type="submission" date="2017-02" db="UniProtKB">
        <authorList>
            <consortium name="WormBaseParasite"/>
        </authorList>
    </citation>
    <scope>IDENTIFICATION</scope>
</reference>
<feature type="compositionally biased region" description="Polar residues" evidence="1">
    <location>
        <begin position="229"/>
        <end position="242"/>
    </location>
</feature>
<proteinExistence type="predicted"/>
<evidence type="ECO:0000313" key="2">
    <source>
        <dbReference type="EMBL" id="VDL71253.1"/>
    </source>
</evidence>
<organism evidence="4">
    <name type="scientific">Nippostrongylus brasiliensis</name>
    <name type="common">Rat hookworm</name>
    <dbReference type="NCBI Taxonomy" id="27835"/>
    <lineage>
        <taxon>Eukaryota</taxon>
        <taxon>Metazoa</taxon>
        <taxon>Ecdysozoa</taxon>
        <taxon>Nematoda</taxon>
        <taxon>Chromadorea</taxon>
        <taxon>Rhabditida</taxon>
        <taxon>Rhabditina</taxon>
        <taxon>Rhabditomorpha</taxon>
        <taxon>Strongyloidea</taxon>
        <taxon>Heligmosomidae</taxon>
        <taxon>Nippostrongylus</taxon>
    </lineage>
</organism>
<feature type="region of interest" description="Disordered" evidence="1">
    <location>
        <begin position="548"/>
        <end position="590"/>
    </location>
</feature>
<evidence type="ECO:0000256" key="1">
    <source>
        <dbReference type="SAM" id="MobiDB-lite"/>
    </source>
</evidence>
<dbReference type="EMBL" id="UYSL01019913">
    <property type="protein sequence ID" value="VDL71253.1"/>
    <property type="molecule type" value="Genomic_DNA"/>
</dbReference>
<evidence type="ECO:0000313" key="4">
    <source>
        <dbReference type="WBParaSite" id="NBR_0000766301-mRNA-1"/>
    </source>
</evidence>
<feature type="compositionally biased region" description="Polar residues" evidence="1">
    <location>
        <begin position="403"/>
        <end position="421"/>
    </location>
</feature>
<feature type="compositionally biased region" description="Polar residues" evidence="1">
    <location>
        <begin position="363"/>
        <end position="377"/>
    </location>
</feature>
<accession>A0A0N4XXF5</accession>
<feature type="compositionally biased region" description="Basic and acidic residues" evidence="1">
    <location>
        <begin position="684"/>
        <end position="697"/>
    </location>
</feature>
<feature type="compositionally biased region" description="Polar residues" evidence="1">
    <location>
        <begin position="732"/>
        <end position="749"/>
    </location>
</feature>
<feature type="compositionally biased region" description="Basic and acidic residues" evidence="1">
    <location>
        <begin position="393"/>
        <end position="402"/>
    </location>
</feature>
<feature type="compositionally biased region" description="Low complexity" evidence="1">
    <location>
        <begin position="348"/>
        <end position="362"/>
    </location>
</feature>
<name>A0A0N4XXF5_NIPBR</name>
<feature type="region of interest" description="Disordered" evidence="1">
    <location>
        <begin position="727"/>
        <end position="749"/>
    </location>
</feature>
<dbReference type="AlphaFoldDB" id="A0A0N4XXF5"/>
<feature type="compositionally biased region" description="Polar residues" evidence="1">
    <location>
        <begin position="621"/>
        <end position="634"/>
    </location>
</feature>
<feature type="compositionally biased region" description="Pro residues" evidence="1">
    <location>
        <begin position="427"/>
        <end position="437"/>
    </location>
</feature>
<evidence type="ECO:0000313" key="3">
    <source>
        <dbReference type="Proteomes" id="UP000271162"/>
    </source>
</evidence>
<feature type="compositionally biased region" description="Basic and acidic residues" evidence="1">
    <location>
        <begin position="548"/>
        <end position="557"/>
    </location>
</feature>
<gene>
    <name evidence="2" type="ORF">NBR_LOCUS7664</name>
</gene>
<feature type="compositionally biased region" description="Polar residues" evidence="1">
    <location>
        <begin position="566"/>
        <end position="590"/>
    </location>
</feature>
<sequence>MEEVTLSFQKCRWGCLPPRCECISSLDLVRDRHGACVRLADCHVPTILIAFEHGGSFRKIFGKLYNEGETGENEEDEVIRRQYSAQGTHDYPPLPMVSDFGNVVSHLSGTFYEHEEKELKSHSESDSASKQNRFGPWRFEKAKVMPKLKKTTIINQAPLESSLNPRANTTTMSPERLSIAKVSFVDYSSEGSEFQKSLTSSATHTDSRLSSVGGQSSESSITSRPFLSKQGSGQSDSFSQLQKILPDRAGKKNVQSVITSSREGSKASSVPYPSRTATSREQIQKTTKQFQTPTGTSSSTQDNAQRAHYQASQSWKSRENVPGGSAHYQASQSWKSRERVSEGTSSETTWQQNTRQQTITTTKSASGHFTATTTTNRPPYAGRGGNAATTVETRPDLSKHSDPTANTRFTTLQVTSASYRATAQPPRYEPTSPPTVPYATPPPFLQDREKYDNLKFQQNLAGTSSPCHCEYWGNKSTTAATQHGVQSWNGETTQSWPTSKEQAATQYGGMHAQTSPRTTTTKSISDVAYDLHGTPSPPYEAEIFTEVTDSRSPEFRTRPPLPGSVEFQSNEQSTLSSSEAGYNQAYDTTPDFTTIGSIEIERTDAPTQGRPNPYKGALVTHSPSISPGGTYQPTTLPPRETKPPPTESFATFPQAYGKESLGDVESATGIDREFDPSTRGSRVFQEHSESNERRNLADQKMQQTSELFGRVEPANVFRDRILSGGSHHADSQLLSSDNQQESTTPSTINLNQPFHAHEQVHADPSNDNRAPNIIQTMFPQFANPSLPEKFRPQYRTYAVSSHLHPIFGDGAERFSFSFNTPYGTVYYEKTPSRRTSAVRTFNDPFDFRLNV</sequence>
<feature type="region of interest" description="Disordered" evidence="1">
    <location>
        <begin position="198"/>
        <end position="437"/>
    </location>
</feature>
<protein>
    <submittedName>
        <fullName evidence="4">ZM domain-containing protein</fullName>
    </submittedName>
</protein>